<organism evidence="2 3">
    <name type="scientific">Hemibagrus guttatus</name>
    <dbReference type="NCBI Taxonomy" id="175788"/>
    <lineage>
        <taxon>Eukaryota</taxon>
        <taxon>Metazoa</taxon>
        <taxon>Chordata</taxon>
        <taxon>Craniata</taxon>
        <taxon>Vertebrata</taxon>
        <taxon>Euteleostomi</taxon>
        <taxon>Actinopterygii</taxon>
        <taxon>Neopterygii</taxon>
        <taxon>Teleostei</taxon>
        <taxon>Ostariophysi</taxon>
        <taxon>Siluriformes</taxon>
        <taxon>Bagridae</taxon>
        <taxon>Hemibagrus</taxon>
    </lineage>
</organism>
<evidence type="ECO:0000313" key="3">
    <source>
        <dbReference type="Proteomes" id="UP001274896"/>
    </source>
</evidence>
<evidence type="ECO:0000256" key="1">
    <source>
        <dbReference type="SAM" id="MobiDB-lite"/>
    </source>
</evidence>
<feature type="region of interest" description="Disordered" evidence="1">
    <location>
        <begin position="1"/>
        <end position="21"/>
    </location>
</feature>
<keyword evidence="3" id="KW-1185">Reference proteome</keyword>
<dbReference type="Proteomes" id="UP001274896">
    <property type="component" value="Unassembled WGS sequence"/>
</dbReference>
<sequence length="116" mass="13340">MTLTGDKRNLGDRWRQGRKPEYLEKTPEAQGEHVNIHMAEVGIEPPTVEPCGTIVLLKASAPQLEKPWTSGDGDEENWSRLDLTECLSRLDDEGELVLIQKEKVCEREREKRNERE</sequence>
<reference evidence="2" key="1">
    <citation type="submission" date="2023-06" db="EMBL/GenBank/DDBJ databases">
        <title>Male Hemibagrus guttatus genome.</title>
        <authorList>
            <person name="Bian C."/>
        </authorList>
    </citation>
    <scope>NUCLEOTIDE SEQUENCE</scope>
    <source>
        <strain evidence="2">Male_cb2023</strain>
        <tissue evidence="2">Muscle</tissue>
    </source>
</reference>
<accession>A0AAE0RBP8</accession>
<gene>
    <name evidence="2" type="ORF">QTP70_007505</name>
</gene>
<proteinExistence type="predicted"/>
<evidence type="ECO:0000313" key="2">
    <source>
        <dbReference type="EMBL" id="KAK3550885.1"/>
    </source>
</evidence>
<protein>
    <submittedName>
        <fullName evidence="2">Uncharacterized protein</fullName>
    </submittedName>
</protein>
<dbReference type="EMBL" id="JAUCMX010000003">
    <property type="protein sequence ID" value="KAK3550885.1"/>
    <property type="molecule type" value="Genomic_DNA"/>
</dbReference>
<comment type="caution">
    <text evidence="2">The sequence shown here is derived from an EMBL/GenBank/DDBJ whole genome shotgun (WGS) entry which is preliminary data.</text>
</comment>
<dbReference type="AlphaFoldDB" id="A0AAE0RBP8"/>
<name>A0AAE0RBP8_9TELE</name>